<name>A0A2M7TX32_9BACT</name>
<feature type="transmembrane region" description="Helical" evidence="1">
    <location>
        <begin position="58"/>
        <end position="78"/>
    </location>
</feature>
<gene>
    <name evidence="2" type="ORF">COY16_04560</name>
</gene>
<reference evidence="3" key="1">
    <citation type="submission" date="2017-09" db="EMBL/GenBank/DDBJ databases">
        <title>Depth-based differentiation of microbial function through sediment-hosted aquifers and enrichment of novel symbionts in the deep terrestrial subsurface.</title>
        <authorList>
            <person name="Probst A.J."/>
            <person name="Ladd B."/>
            <person name="Jarett J.K."/>
            <person name="Geller-Mcgrath D.E."/>
            <person name="Sieber C.M.K."/>
            <person name="Emerson J.B."/>
            <person name="Anantharaman K."/>
            <person name="Thomas B.C."/>
            <person name="Malmstrom R."/>
            <person name="Stieglmeier M."/>
            <person name="Klingl A."/>
            <person name="Woyke T."/>
            <person name="Ryan C.M."/>
            <person name="Banfield J.F."/>
        </authorList>
    </citation>
    <scope>NUCLEOTIDE SEQUENCE [LARGE SCALE GENOMIC DNA]</scope>
</reference>
<evidence type="ECO:0000256" key="1">
    <source>
        <dbReference type="SAM" id="Phobius"/>
    </source>
</evidence>
<evidence type="ECO:0000313" key="2">
    <source>
        <dbReference type="EMBL" id="PIZ62379.1"/>
    </source>
</evidence>
<sequence>MTTITSLQKEIDQIKKRNKSVELDKKWETSFTRRILLIMFTYVTIGLYLQSIKIENSWMNAVVPAVGFYLSTLTLPFFKGLWEKKYRE</sequence>
<dbReference type="Proteomes" id="UP000228503">
    <property type="component" value="Unassembled WGS sequence"/>
</dbReference>
<comment type="caution">
    <text evidence="2">The sequence shown here is derived from an EMBL/GenBank/DDBJ whole genome shotgun (WGS) entry which is preliminary data.</text>
</comment>
<keyword evidence="1" id="KW-0472">Membrane</keyword>
<organism evidence="2 3">
    <name type="scientific">Candidatus Roizmanbacteria bacterium CG_4_10_14_0_2_um_filter_39_13</name>
    <dbReference type="NCBI Taxonomy" id="1974825"/>
    <lineage>
        <taxon>Bacteria</taxon>
        <taxon>Candidatus Roizmaniibacteriota</taxon>
    </lineage>
</organism>
<keyword evidence="1" id="KW-1133">Transmembrane helix</keyword>
<feature type="transmembrane region" description="Helical" evidence="1">
    <location>
        <begin position="35"/>
        <end position="52"/>
    </location>
</feature>
<dbReference type="EMBL" id="PFOB01000057">
    <property type="protein sequence ID" value="PIZ62379.1"/>
    <property type="molecule type" value="Genomic_DNA"/>
</dbReference>
<accession>A0A2M7TX32</accession>
<protein>
    <submittedName>
        <fullName evidence="2">Uncharacterized protein</fullName>
    </submittedName>
</protein>
<keyword evidence="1" id="KW-0812">Transmembrane</keyword>
<proteinExistence type="predicted"/>
<evidence type="ECO:0000313" key="3">
    <source>
        <dbReference type="Proteomes" id="UP000228503"/>
    </source>
</evidence>
<dbReference type="AlphaFoldDB" id="A0A2M7TX32"/>